<dbReference type="AlphaFoldDB" id="A0A1R3JL49"/>
<name>A0A1R3JL49_9ROSI</name>
<protein>
    <recommendedName>
        <fullName evidence="4">Non-haem dioxygenase N-terminal domain-containing protein</fullName>
    </recommendedName>
</protein>
<sequence length="146" mass="16868">MAKLPRVFVHDHLKLELKSGPKPPQREYQRLHSTDGNQIRKACQSWGFFHVLNHGIPVTTLEETINGIRRFHERDPAAKRVVYPVTNPRKSLSSFNTKTDMSQATAYWRDTTRPVKNCLKLAGNVMGLYVMGHYYLHALNQKSPWV</sequence>
<dbReference type="GO" id="GO:0016491">
    <property type="term" value="F:oxidoreductase activity"/>
    <property type="evidence" value="ECO:0007669"/>
    <property type="project" value="UniProtKB-KW"/>
</dbReference>
<evidence type="ECO:0000259" key="4">
    <source>
        <dbReference type="Pfam" id="PF14226"/>
    </source>
</evidence>
<dbReference type="EMBL" id="AWUE01015830">
    <property type="protein sequence ID" value="OMO95500.1"/>
    <property type="molecule type" value="Genomic_DNA"/>
</dbReference>
<comment type="caution">
    <text evidence="5">The sequence shown here is derived from an EMBL/GenBank/DDBJ whole genome shotgun (WGS) entry which is preliminary data.</text>
</comment>
<gene>
    <name evidence="5" type="ORF">COLO4_15850</name>
</gene>
<dbReference type="OrthoDB" id="288590at2759"/>
<dbReference type="InterPro" id="IPR027443">
    <property type="entry name" value="IPNS-like_sf"/>
</dbReference>
<keyword evidence="6" id="KW-1185">Reference proteome</keyword>
<evidence type="ECO:0000256" key="1">
    <source>
        <dbReference type="ARBA" id="ARBA00022723"/>
    </source>
</evidence>
<dbReference type="InterPro" id="IPR026992">
    <property type="entry name" value="DIOX_N"/>
</dbReference>
<evidence type="ECO:0000313" key="6">
    <source>
        <dbReference type="Proteomes" id="UP000187203"/>
    </source>
</evidence>
<dbReference type="GO" id="GO:0046872">
    <property type="term" value="F:metal ion binding"/>
    <property type="evidence" value="ECO:0007669"/>
    <property type="project" value="UniProtKB-KW"/>
</dbReference>
<keyword evidence="1" id="KW-0479">Metal-binding</keyword>
<dbReference type="Proteomes" id="UP000187203">
    <property type="component" value="Unassembled WGS sequence"/>
</dbReference>
<dbReference type="Gene3D" id="2.60.120.330">
    <property type="entry name" value="B-lactam Antibiotic, Isopenicillin N Synthase, Chain"/>
    <property type="match status" value="1"/>
</dbReference>
<keyword evidence="2" id="KW-0560">Oxidoreductase</keyword>
<keyword evidence="3" id="KW-0408">Iron</keyword>
<evidence type="ECO:0000256" key="3">
    <source>
        <dbReference type="ARBA" id="ARBA00023004"/>
    </source>
</evidence>
<dbReference type="PANTHER" id="PTHR10209">
    <property type="entry name" value="OXIDOREDUCTASE, 2OG-FE II OXYGENASE FAMILY PROTEIN"/>
    <property type="match status" value="1"/>
</dbReference>
<dbReference type="PANTHER" id="PTHR10209:SF854">
    <property type="entry name" value="1-AMINOCYCLOPROPANE-1-CARBOXYLATE OXIDASE HOMOLOG 1-LIKE"/>
    <property type="match status" value="1"/>
</dbReference>
<reference evidence="6" key="1">
    <citation type="submission" date="2013-09" db="EMBL/GenBank/DDBJ databases">
        <title>Corchorus olitorius genome sequencing.</title>
        <authorList>
            <person name="Alam M."/>
            <person name="Haque M.S."/>
            <person name="Islam M.S."/>
            <person name="Emdad E.M."/>
            <person name="Islam M.M."/>
            <person name="Ahmed B."/>
            <person name="Halim A."/>
            <person name="Hossen Q.M.M."/>
            <person name="Hossain M.Z."/>
            <person name="Ahmed R."/>
            <person name="Khan M.M."/>
            <person name="Islam R."/>
            <person name="Rashid M.M."/>
            <person name="Khan S.A."/>
            <person name="Rahman M.S."/>
            <person name="Alam M."/>
            <person name="Yahiya A.S."/>
            <person name="Khan M.S."/>
            <person name="Azam M.S."/>
            <person name="Haque T."/>
            <person name="Lashkar M.Z.H."/>
            <person name="Akhand A.I."/>
            <person name="Morshed G."/>
            <person name="Roy S."/>
            <person name="Uddin K.S."/>
            <person name="Rabeya T."/>
            <person name="Hossain A.S."/>
            <person name="Chowdhury A."/>
            <person name="Snigdha A.R."/>
            <person name="Mortoza M.S."/>
            <person name="Matin S.A."/>
            <person name="Hoque S.M.E."/>
            <person name="Islam M.K."/>
            <person name="Roy D.K."/>
            <person name="Haider R."/>
            <person name="Moosa M.M."/>
            <person name="Elias S.M."/>
            <person name="Hasan A.M."/>
            <person name="Jahan S."/>
            <person name="Shafiuddin M."/>
            <person name="Mahmood N."/>
            <person name="Shommy N.S."/>
        </authorList>
    </citation>
    <scope>NUCLEOTIDE SEQUENCE [LARGE SCALE GENOMIC DNA]</scope>
    <source>
        <strain evidence="6">cv. O-4</strain>
    </source>
</reference>
<proteinExistence type="predicted"/>
<dbReference type="SUPFAM" id="SSF51197">
    <property type="entry name" value="Clavaminate synthase-like"/>
    <property type="match status" value="1"/>
</dbReference>
<evidence type="ECO:0000256" key="2">
    <source>
        <dbReference type="ARBA" id="ARBA00023002"/>
    </source>
</evidence>
<evidence type="ECO:0000313" key="5">
    <source>
        <dbReference type="EMBL" id="OMO95500.1"/>
    </source>
</evidence>
<feature type="domain" description="Non-haem dioxygenase N-terminal" evidence="4">
    <location>
        <begin position="37"/>
        <end position="111"/>
    </location>
</feature>
<dbReference type="Pfam" id="PF14226">
    <property type="entry name" value="DIOX_N"/>
    <property type="match status" value="1"/>
</dbReference>
<accession>A0A1R3JL49</accession>
<organism evidence="5 6">
    <name type="scientific">Corchorus olitorius</name>
    <dbReference type="NCBI Taxonomy" id="93759"/>
    <lineage>
        <taxon>Eukaryota</taxon>
        <taxon>Viridiplantae</taxon>
        <taxon>Streptophyta</taxon>
        <taxon>Embryophyta</taxon>
        <taxon>Tracheophyta</taxon>
        <taxon>Spermatophyta</taxon>
        <taxon>Magnoliopsida</taxon>
        <taxon>eudicotyledons</taxon>
        <taxon>Gunneridae</taxon>
        <taxon>Pentapetalae</taxon>
        <taxon>rosids</taxon>
        <taxon>malvids</taxon>
        <taxon>Malvales</taxon>
        <taxon>Malvaceae</taxon>
        <taxon>Grewioideae</taxon>
        <taxon>Apeibeae</taxon>
        <taxon>Corchorus</taxon>
    </lineage>
</organism>
<dbReference type="STRING" id="93759.A0A1R3JL49"/>